<evidence type="ECO:0000256" key="2">
    <source>
        <dbReference type="ARBA" id="ARBA00022649"/>
    </source>
</evidence>
<dbReference type="RefSeq" id="WP_135260776.1">
    <property type="nucleotide sequence ID" value="NZ_SJZF01000020.1"/>
</dbReference>
<dbReference type="PANTHER" id="PTHR33653:SF1">
    <property type="entry name" value="RIBONUCLEASE VAPC2"/>
    <property type="match status" value="1"/>
</dbReference>
<dbReference type="InterPro" id="IPR002716">
    <property type="entry name" value="PIN_dom"/>
</dbReference>
<dbReference type="InterPro" id="IPR022907">
    <property type="entry name" value="VapC_family"/>
</dbReference>
<dbReference type="InterPro" id="IPR050556">
    <property type="entry name" value="Type_II_TA_system_RNase"/>
</dbReference>
<dbReference type="GO" id="GO:0016787">
    <property type="term" value="F:hydrolase activity"/>
    <property type="evidence" value="ECO:0007669"/>
    <property type="project" value="UniProtKB-KW"/>
</dbReference>
<dbReference type="SMART" id="SM00670">
    <property type="entry name" value="PINc"/>
    <property type="match status" value="1"/>
</dbReference>
<dbReference type="GO" id="GO:0090729">
    <property type="term" value="F:toxin activity"/>
    <property type="evidence" value="ECO:0007669"/>
    <property type="project" value="UniProtKB-KW"/>
</dbReference>
<dbReference type="HAMAP" id="MF_00265">
    <property type="entry name" value="VapC_Nob1"/>
    <property type="match status" value="1"/>
</dbReference>
<dbReference type="EMBL" id="SJZF01000020">
    <property type="protein sequence ID" value="TFU25492.1"/>
    <property type="molecule type" value="Genomic_DNA"/>
</dbReference>
<dbReference type="PANTHER" id="PTHR33653">
    <property type="entry name" value="RIBONUCLEASE VAPC2"/>
    <property type="match status" value="1"/>
</dbReference>
<dbReference type="Proteomes" id="UP000297668">
    <property type="component" value="Unassembled WGS sequence"/>
</dbReference>
<sequence length="130" mass="14660">MTLYLLDTNAWIAYLKGHPRVVERAWREPRLAISAVSLGELSYGARKSAKVEANLRRVERLASLVRVLPIDERVAEAYGWLRLDLERAGRLLGANDLWIAATAKAHDLVLVSADQAFRQVPGLRLEDWTV</sequence>
<dbReference type="GO" id="GO:0004540">
    <property type="term" value="F:RNA nuclease activity"/>
    <property type="evidence" value="ECO:0007669"/>
    <property type="project" value="InterPro"/>
</dbReference>
<comment type="function">
    <text evidence="8">Toxic component of a toxin-antitoxin (TA) system. An RNase.</text>
</comment>
<keyword evidence="8" id="KW-0800">Toxin</keyword>
<evidence type="ECO:0000313" key="11">
    <source>
        <dbReference type="Proteomes" id="UP000297668"/>
    </source>
</evidence>
<keyword evidence="3 8" id="KW-0540">Nuclease</keyword>
<keyword evidence="5 8" id="KW-0378">Hydrolase</keyword>
<dbReference type="SUPFAM" id="SSF88723">
    <property type="entry name" value="PIN domain-like"/>
    <property type="match status" value="1"/>
</dbReference>
<reference evidence="10 11" key="1">
    <citation type="submission" date="2019-03" db="EMBL/GenBank/DDBJ databases">
        <title>Thermus tengchongensis species for the arsenic transformation mechanism.</title>
        <authorList>
            <person name="Yuan G.C."/>
        </authorList>
    </citation>
    <scope>NUCLEOTIDE SEQUENCE [LARGE SCALE GENOMIC DNA]</scope>
    <source>
        <strain evidence="10 11">15W</strain>
    </source>
</reference>
<dbReference type="InterPro" id="IPR029060">
    <property type="entry name" value="PIN-like_dom_sf"/>
</dbReference>
<evidence type="ECO:0000256" key="3">
    <source>
        <dbReference type="ARBA" id="ARBA00022722"/>
    </source>
</evidence>
<evidence type="ECO:0000256" key="1">
    <source>
        <dbReference type="ARBA" id="ARBA00001946"/>
    </source>
</evidence>
<evidence type="ECO:0000256" key="6">
    <source>
        <dbReference type="ARBA" id="ARBA00022842"/>
    </source>
</evidence>
<feature type="binding site" evidence="8">
    <location>
        <position position="7"/>
    </location>
    <ligand>
        <name>Mg(2+)</name>
        <dbReference type="ChEBI" id="CHEBI:18420"/>
    </ligand>
</feature>
<dbReference type="GO" id="GO:0000287">
    <property type="term" value="F:magnesium ion binding"/>
    <property type="evidence" value="ECO:0007669"/>
    <property type="project" value="UniProtKB-UniRule"/>
</dbReference>
<keyword evidence="4 8" id="KW-0479">Metal-binding</keyword>
<keyword evidence="2 8" id="KW-1277">Toxin-antitoxin system</keyword>
<feature type="binding site" evidence="8">
    <location>
        <position position="96"/>
    </location>
    <ligand>
        <name>Mg(2+)</name>
        <dbReference type="ChEBI" id="CHEBI:18420"/>
    </ligand>
</feature>
<accession>A0A4Y9F9G1</accession>
<feature type="domain" description="PIN" evidence="9">
    <location>
        <begin position="2"/>
        <end position="119"/>
    </location>
</feature>
<dbReference type="CDD" id="cd09881">
    <property type="entry name" value="PIN_VapC4-5_FitB-like"/>
    <property type="match status" value="1"/>
</dbReference>
<comment type="cofactor">
    <cofactor evidence="1 8">
        <name>Mg(2+)</name>
        <dbReference type="ChEBI" id="CHEBI:18420"/>
    </cofactor>
</comment>
<dbReference type="Pfam" id="PF01850">
    <property type="entry name" value="PIN"/>
    <property type="match status" value="1"/>
</dbReference>
<evidence type="ECO:0000256" key="7">
    <source>
        <dbReference type="ARBA" id="ARBA00038093"/>
    </source>
</evidence>
<evidence type="ECO:0000256" key="4">
    <source>
        <dbReference type="ARBA" id="ARBA00022723"/>
    </source>
</evidence>
<keyword evidence="6 8" id="KW-0460">Magnesium</keyword>
<evidence type="ECO:0000256" key="5">
    <source>
        <dbReference type="ARBA" id="ARBA00022801"/>
    </source>
</evidence>
<dbReference type="Gene3D" id="3.40.50.1010">
    <property type="entry name" value="5'-nuclease"/>
    <property type="match status" value="1"/>
</dbReference>
<comment type="similarity">
    <text evidence="7 8">Belongs to the PINc/VapC protein family.</text>
</comment>
<dbReference type="EC" id="3.1.-.-" evidence="8"/>
<organism evidence="10 11">
    <name type="scientific">Thermus tengchongensis</name>
    <dbReference type="NCBI Taxonomy" id="1214928"/>
    <lineage>
        <taxon>Bacteria</taxon>
        <taxon>Thermotogati</taxon>
        <taxon>Deinococcota</taxon>
        <taxon>Deinococci</taxon>
        <taxon>Thermales</taxon>
        <taxon>Thermaceae</taxon>
        <taxon>Thermus</taxon>
    </lineage>
</organism>
<name>A0A4Y9F9G1_9DEIN</name>
<evidence type="ECO:0000259" key="9">
    <source>
        <dbReference type="SMART" id="SM00670"/>
    </source>
</evidence>
<gene>
    <name evidence="8" type="primary">vapC</name>
    <name evidence="10" type="ORF">E0687_10375</name>
</gene>
<proteinExistence type="inferred from homology"/>
<evidence type="ECO:0000256" key="8">
    <source>
        <dbReference type="HAMAP-Rule" id="MF_00265"/>
    </source>
</evidence>
<evidence type="ECO:0000313" key="10">
    <source>
        <dbReference type="EMBL" id="TFU25492.1"/>
    </source>
</evidence>
<comment type="caution">
    <text evidence="10">The sequence shown here is derived from an EMBL/GenBank/DDBJ whole genome shotgun (WGS) entry which is preliminary data.</text>
</comment>
<dbReference type="AlphaFoldDB" id="A0A4Y9F9G1"/>
<protein>
    <recommendedName>
        <fullName evidence="8">Ribonuclease VapC</fullName>
        <shortName evidence="8">RNase VapC</shortName>
        <ecNumber evidence="8">3.1.-.-</ecNumber>
    </recommendedName>
    <alternativeName>
        <fullName evidence="8">Toxin VapC</fullName>
    </alternativeName>
</protein>